<organism evidence="2 3">
    <name type="scientific">Adineta steineri</name>
    <dbReference type="NCBI Taxonomy" id="433720"/>
    <lineage>
        <taxon>Eukaryota</taxon>
        <taxon>Metazoa</taxon>
        <taxon>Spiralia</taxon>
        <taxon>Gnathifera</taxon>
        <taxon>Rotifera</taxon>
        <taxon>Eurotatoria</taxon>
        <taxon>Bdelloidea</taxon>
        <taxon>Adinetida</taxon>
        <taxon>Adinetidae</taxon>
        <taxon>Adineta</taxon>
    </lineage>
</organism>
<name>A0A820EP09_9BILA</name>
<dbReference type="Proteomes" id="UP000663860">
    <property type="component" value="Unassembled WGS sequence"/>
</dbReference>
<gene>
    <name evidence="1" type="ORF">IZO911_LOCUS8860</name>
    <name evidence="2" type="ORF">KXQ929_LOCUS42841</name>
</gene>
<comment type="caution">
    <text evidence="2">The sequence shown here is derived from an EMBL/GenBank/DDBJ whole genome shotgun (WGS) entry which is preliminary data.</text>
</comment>
<evidence type="ECO:0000313" key="1">
    <source>
        <dbReference type="EMBL" id="CAF0837190.1"/>
    </source>
</evidence>
<proteinExistence type="predicted"/>
<dbReference type="EMBL" id="CAJOBB010010839">
    <property type="protein sequence ID" value="CAF4251638.1"/>
    <property type="molecule type" value="Genomic_DNA"/>
</dbReference>
<sequence>MEDYNTITLPIINRLRRFFRNDPDENKIDKWIPNLQKHIEQCFIGQNYELNSTTYLNAYKCIEDYYKTRNIEYLLKLYTLHTLICQYFS</sequence>
<dbReference type="AlphaFoldDB" id="A0A820EP09"/>
<accession>A0A820EP09</accession>
<reference evidence="2" key="1">
    <citation type="submission" date="2021-02" db="EMBL/GenBank/DDBJ databases">
        <authorList>
            <person name="Nowell W R."/>
        </authorList>
    </citation>
    <scope>NUCLEOTIDE SEQUENCE</scope>
</reference>
<dbReference type="Proteomes" id="UP000663868">
    <property type="component" value="Unassembled WGS sequence"/>
</dbReference>
<dbReference type="EMBL" id="CAJNOE010000061">
    <property type="protein sequence ID" value="CAF0837190.1"/>
    <property type="molecule type" value="Genomic_DNA"/>
</dbReference>
<evidence type="ECO:0000313" key="3">
    <source>
        <dbReference type="Proteomes" id="UP000663868"/>
    </source>
</evidence>
<protein>
    <submittedName>
        <fullName evidence="2">Uncharacterized protein</fullName>
    </submittedName>
</protein>
<evidence type="ECO:0000313" key="2">
    <source>
        <dbReference type="EMBL" id="CAF4251638.1"/>
    </source>
</evidence>